<dbReference type="GO" id="GO:0050532">
    <property type="term" value="F:2-phosphosulfolactate phosphatase activity"/>
    <property type="evidence" value="ECO:0007669"/>
    <property type="project" value="UniProtKB-UniRule"/>
</dbReference>
<dbReference type="OrthoDB" id="4913at2"/>
<keyword evidence="5 8" id="KW-0378">Hydrolase</keyword>
<evidence type="ECO:0000313" key="10">
    <source>
        <dbReference type="Proteomes" id="UP000254808"/>
    </source>
</evidence>
<dbReference type="PANTHER" id="PTHR37311">
    <property type="entry name" value="2-PHOSPHOSULFOLACTATE PHOSPHATASE-RELATED"/>
    <property type="match status" value="1"/>
</dbReference>
<dbReference type="FunFam" id="3.90.1560.10:FF:000001">
    <property type="entry name" value="Probable 2-phosphosulfolactate phosphatase"/>
    <property type="match status" value="1"/>
</dbReference>
<reference evidence="9 10" key="1">
    <citation type="submission" date="2018-03" db="EMBL/GenBank/DDBJ databases">
        <title>Phenotypic and genomic properties of Cyclonatronum proteinivorum gen. nov., sp. nov., a haloalkaliphilic bacteroidete from soda lakes possessing Na+-translocating rhodopsin.</title>
        <authorList>
            <person name="Toshchakov S.V."/>
            <person name="Korzhenkov A."/>
            <person name="Samarov N.I."/>
            <person name="Kublanov I.V."/>
            <person name="Muntyan M.S."/>
            <person name="Sorokin D.Y."/>
        </authorList>
    </citation>
    <scope>NUCLEOTIDE SEQUENCE [LARGE SCALE GENOMIC DNA]</scope>
    <source>
        <strain evidence="9 10">Omega</strain>
    </source>
</reference>
<keyword evidence="6 8" id="KW-0460">Magnesium</keyword>
<protein>
    <recommendedName>
        <fullName evidence="4 8">Probable 2-phosphosulfolactate phosphatase</fullName>
        <ecNumber evidence="3 8">3.1.3.71</ecNumber>
    </recommendedName>
</protein>
<dbReference type="EC" id="3.1.3.71" evidence="3 8"/>
<dbReference type="HAMAP" id="MF_00490">
    <property type="entry name" value="ComB"/>
    <property type="match status" value="1"/>
</dbReference>
<dbReference type="EMBL" id="CP027806">
    <property type="protein sequence ID" value="AXJ00593.1"/>
    <property type="molecule type" value="Genomic_DNA"/>
</dbReference>
<dbReference type="GO" id="GO:0050545">
    <property type="term" value="F:sulfopyruvate decarboxylase activity"/>
    <property type="evidence" value="ECO:0007669"/>
    <property type="project" value="TreeGrafter"/>
</dbReference>
<evidence type="ECO:0000256" key="2">
    <source>
        <dbReference type="ARBA" id="ARBA00009997"/>
    </source>
</evidence>
<sequence>MRNTPDVFATGRAFSEDEVKGKTVVVIDVLRASSTIVTALHNGARGVIAVEDMGDATRIAQNLDSSSYLLCGEQGGVKIEGFHLGNSPFEYEADVVKGRTLIFNSTNGTPTLVRCSGAKEVIIGSFLNAGAVVERLRETTREILIVCSGWKSRLSFEDMLCAGYLLHTFIGADLPDDAPDGAQLADALYKQYGGNLVASVERSNHGKRLAGLGFEADIPYCCTIDKSNVVPVLMDGLFVPAS</sequence>
<evidence type="ECO:0000256" key="3">
    <source>
        <dbReference type="ARBA" id="ARBA00012953"/>
    </source>
</evidence>
<accession>A0A345UJE1</accession>
<evidence type="ECO:0000313" key="9">
    <source>
        <dbReference type="EMBL" id="AXJ00593.1"/>
    </source>
</evidence>
<dbReference type="Proteomes" id="UP000254808">
    <property type="component" value="Chromosome"/>
</dbReference>
<dbReference type="PANTHER" id="PTHR37311:SF1">
    <property type="entry name" value="2-PHOSPHOSULFOLACTATE PHOSPHATASE-RELATED"/>
    <property type="match status" value="1"/>
</dbReference>
<evidence type="ECO:0000256" key="6">
    <source>
        <dbReference type="ARBA" id="ARBA00022842"/>
    </source>
</evidence>
<evidence type="ECO:0000256" key="4">
    <source>
        <dbReference type="ARBA" id="ARBA00021948"/>
    </source>
</evidence>
<dbReference type="Gene3D" id="3.90.1560.10">
    <property type="entry name" value="ComB-like"/>
    <property type="match status" value="1"/>
</dbReference>
<comment type="catalytic activity">
    <reaction evidence="7 8">
        <text>(2R)-O-phospho-3-sulfolactate + H2O = (2R)-3-sulfolactate + phosphate</text>
        <dbReference type="Rhea" id="RHEA:23416"/>
        <dbReference type="ChEBI" id="CHEBI:15377"/>
        <dbReference type="ChEBI" id="CHEBI:15597"/>
        <dbReference type="ChEBI" id="CHEBI:43474"/>
        <dbReference type="ChEBI" id="CHEBI:58738"/>
        <dbReference type="EC" id="3.1.3.71"/>
    </reaction>
</comment>
<dbReference type="InterPro" id="IPR005238">
    <property type="entry name" value="ComB-like"/>
</dbReference>
<evidence type="ECO:0000256" key="7">
    <source>
        <dbReference type="ARBA" id="ARBA00033711"/>
    </source>
</evidence>
<comment type="similarity">
    <text evidence="2 8">Belongs to the ComB family.</text>
</comment>
<dbReference type="KEGG" id="cprv:CYPRO_1337"/>
<evidence type="ECO:0000256" key="1">
    <source>
        <dbReference type="ARBA" id="ARBA00001946"/>
    </source>
</evidence>
<name>A0A345UJE1_9BACT</name>
<evidence type="ECO:0000256" key="8">
    <source>
        <dbReference type="HAMAP-Rule" id="MF_00490"/>
    </source>
</evidence>
<evidence type="ECO:0000256" key="5">
    <source>
        <dbReference type="ARBA" id="ARBA00022801"/>
    </source>
</evidence>
<dbReference type="Pfam" id="PF04029">
    <property type="entry name" value="2-ph_phosp"/>
    <property type="match status" value="1"/>
</dbReference>
<comment type="cofactor">
    <cofactor evidence="1 8">
        <name>Mg(2+)</name>
        <dbReference type="ChEBI" id="CHEBI:18420"/>
    </cofactor>
</comment>
<dbReference type="AlphaFoldDB" id="A0A345UJE1"/>
<gene>
    <name evidence="8" type="primary">comB</name>
    <name evidence="9" type="ORF">CYPRO_1337</name>
</gene>
<organism evidence="9 10">
    <name type="scientific">Cyclonatronum proteinivorum</name>
    <dbReference type="NCBI Taxonomy" id="1457365"/>
    <lineage>
        <taxon>Bacteria</taxon>
        <taxon>Pseudomonadati</taxon>
        <taxon>Balneolota</taxon>
        <taxon>Balneolia</taxon>
        <taxon>Balneolales</taxon>
        <taxon>Cyclonatronaceae</taxon>
        <taxon>Cyclonatronum</taxon>
    </lineage>
</organism>
<keyword evidence="10" id="KW-1185">Reference proteome</keyword>
<dbReference type="GO" id="GO:0000287">
    <property type="term" value="F:magnesium ion binding"/>
    <property type="evidence" value="ECO:0007669"/>
    <property type="project" value="UniProtKB-UniRule"/>
</dbReference>
<dbReference type="InterPro" id="IPR036702">
    <property type="entry name" value="ComB-like_sf"/>
</dbReference>
<dbReference type="SUPFAM" id="SSF142823">
    <property type="entry name" value="ComB-like"/>
    <property type="match status" value="1"/>
</dbReference>
<dbReference type="RefSeq" id="WP_114983857.1">
    <property type="nucleotide sequence ID" value="NZ_CP027806.1"/>
</dbReference>
<proteinExistence type="inferred from homology"/>